<dbReference type="EMBL" id="SJPR01000001">
    <property type="protein sequence ID" value="TWT99526.1"/>
    <property type="molecule type" value="Genomic_DNA"/>
</dbReference>
<dbReference type="RefSeq" id="WP_197526180.1">
    <property type="nucleotide sequence ID" value="NZ_SJPR01000001.1"/>
</dbReference>
<organism evidence="3 4">
    <name type="scientific">Botrimarina colliarenosi</name>
    <dbReference type="NCBI Taxonomy" id="2528001"/>
    <lineage>
        <taxon>Bacteria</taxon>
        <taxon>Pseudomonadati</taxon>
        <taxon>Planctomycetota</taxon>
        <taxon>Planctomycetia</taxon>
        <taxon>Pirellulales</taxon>
        <taxon>Lacipirellulaceae</taxon>
        <taxon>Botrimarina</taxon>
    </lineage>
</organism>
<protein>
    <recommendedName>
        <fullName evidence="2">DUF6690 domain-containing protein</fullName>
    </recommendedName>
</protein>
<feature type="region of interest" description="Disordered" evidence="1">
    <location>
        <begin position="254"/>
        <end position="339"/>
    </location>
</feature>
<feature type="compositionally biased region" description="Basic and acidic residues" evidence="1">
    <location>
        <begin position="326"/>
        <end position="339"/>
    </location>
</feature>
<comment type="caution">
    <text evidence="3">The sequence shown here is derived from an EMBL/GenBank/DDBJ whole genome shotgun (WGS) entry which is preliminary data.</text>
</comment>
<sequence length="339" mass="35632">MRTCVVPTTRVFNKWRLKMIGRPLALAGLLGAAVGGPYVVSQANNGDWQNPWGAPQAAPPAAEQPIAQGSPPAGFATRPPNLQGPMGPGSEIYESPASLVGPVGTPLEQAMDWSVDKNWVYHNWARKSTGLADPTLFGVRVPLVTGSGMTDVAGSLTYYFDGAGVLQKMSLYGRTADTSRLVHLATTRFGMQAAAGSPGDQVFQAVESKKLRGHLRTRPEGTLWATSPHSSFAIEMQVTRPGSPYVVTPTTPRLEIPSAAAPPPPRLAEAQGPNEGASPVFPSRSVVPDGQPVNPQAAGAETIGGPPTPSLPKVGSPTAAPPAELKPLDGYRDRFRWPG</sequence>
<feature type="region of interest" description="Disordered" evidence="1">
    <location>
        <begin position="49"/>
        <end position="91"/>
    </location>
</feature>
<evidence type="ECO:0000313" key="4">
    <source>
        <dbReference type="Proteomes" id="UP000317421"/>
    </source>
</evidence>
<dbReference type="AlphaFoldDB" id="A0A5C6AJF2"/>
<keyword evidence="4" id="KW-1185">Reference proteome</keyword>
<dbReference type="InterPro" id="IPR046512">
    <property type="entry name" value="DUF6690"/>
</dbReference>
<evidence type="ECO:0000313" key="3">
    <source>
        <dbReference type="EMBL" id="TWT99526.1"/>
    </source>
</evidence>
<evidence type="ECO:0000259" key="2">
    <source>
        <dbReference type="Pfam" id="PF20397"/>
    </source>
</evidence>
<feature type="compositionally biased region" description="Low complexity" evidence="1">
    <location>
        <begin position="54"/>
        <end position="68"/>
    </location>
</feature>
<proteinExistence type="predicted"/>
<dbReference type="Pfam" id="PF20397">
    <property type="entry name" value="DUF6690"/>
    <property type="match status" value="1"/>
</dbReference>
<accession>A0A5C6AJF2</accession>
<dbReference type="Proteomes" id="UP000317421">
    <property type="component" value="Unassembled WGS sequence"/>
</dbReference>
<evidence type="ECO:0000256" key="1">
    <source>
        <dbReference type="SAM" id="MobiDB-lite"/>
    </source>
</evidence>
<reference evidence="3 4" key="1">
    <citation type="submission" date="2019-02" db="EMBL/GenBank/DDBJ databases">
        <title>Deep-cultivation of Planctomycetes and their phenomic and genomic characterization uncovers novel biology.</title>
        <authorList>
            <person name="Wiegand S."/>
            <person name="Jogler M."/>
            <person name="Boedeker C."/>
            <person name="Pinto D."/>
            <person name="Vollmers J."/>
            <person name="Rivas-Marin E."/>
            <person name="Kohn T."/>
            <person name="Peeters S.H."/>
            <person name="Heuer A."/>
            <person name="Rast P."/>
            <person name="Oberbeckmann S."/>
            <person name="Bunk B."/>
            <person name="Jeske O."/>
            <person name="Meyerdierks A."/>
            <person name="Storesund J.E."/>
            <person name="Kallscheuer N."/>
            <person name="Luecker S."/>
            <person name="Lage O.M."/>
            <person name="Pohl T."/>
            <person name="Merkel B.J."/>
            <person name="Hornburger P."/>
            <person name="Mueller R.-W."/>
            <person name="Bruemmer F."/>
            <person name="Labrenz M."/>
            <person name="Spormann A.M."/>
            <person name="Op Den Camp H."/>
            <person name="Overmann J."/>
            <person name="Amann R."/>
            <person name="Jetten M.S.M."/>
            <person name="Mascher T."/>
            <person name="Medema M.H."/>
            <person name="Devos D.P."/>
            <person name="Kaster A.-K."/>
            <person name="Ovreas L."/>
            <person name="Rohde M."/>
            <person name="Galperin M.Y."/>
            <person name="Jogler C."/>
        </authorList>
    </citation>
    <scope>NUCLEOTIDE SEQUENCE [LARGE SCALE GENOMIC DNA]</scope>
    <source>
        <strain evidence="3 4">Pla108</strain>
    </source>
</reference>
<name>A0A5C6AJF2_9BACT</name>
<gene>
    <name evidence="3" type="ORF">Pla108_04680</name>
</gene>
<feature type="domain" description="DUF6690" evidence="2">
    <location>
        <begin position="21"/>
        <end position="255"/>
    </location>
</feature>